<dbReference type="AlphaFoldDB" id="C7LZQ5"/>
<dbReference type="Proteomes" id="UP000000771">
    <property type="component" value="Chromosome"/>
</dbReference>
<name>C7LZQ5_ACIFD</name>
<dbReference type="KEGG" id="afo:Afer_1283"/>
<protein>
    <submittedName>
        <fullName evidence="1">Uncharacterized protein</fullName>
    </submittedName>
</protein>
<reference evidence="1 2" key="1">
    <citation type="journal article" date="2009" name="Stand. Genomic Sci.">
        <title>Complete genome sequence of Acidimicrobium ferrooxidans type strain (ICP).</title>
        <authorList>
            <person name="Clum A."/>
            <person name="Nolan M."/>
            <person name="Lang E."/>
            <person name="Glavina Del Rio T."/>
            <person name="Tice H."/>
            <person name="Copeland A."/>
            <person name="Cheng J.F."/>
            <person name="Lucas S."/>
            <person name="Chen F."/>
            <person name="Bruce D."/>
            <person name="Goodwin L."/>
            <person name="Pitluck S."/>
            <person name="Ivanova N."/>
            <person name="Mavrommatis K."/>
            <person name="Mikhailova N."/>
            <person name="Pati A."/>
            <person name="Chen A."/>
            <person name="Palaniappan K."/>
            <person name="Goker M."/>
            <person name="Spring S."/>
            <person name="Land M."/>
            <person name="Hauser L."/>
            <person name="Chang Y.J."/>
            <person name="Jeffries C.C."/>
            <person name="Chain P."/>
            <person name="Bristow J."/>
            <person name="Eisen J.A."/>
            <person name="Markowitz V."/>
            <person name="Hugenholtz P."/>
            <person name="Kyrpides N.C."/>
            <person name="Klenk H.P."/>
            <person name="Lapidus A."/>
        </authorList>
    </citation>
    <scope>NUCLEOTIDE SEQUENCE [LARGE SCALE GENOMIC DNA]</scope>
    <source>
        <strain evidence="2">DSM 10331 / JCM 15462 / NBRC 103882 / ICP</strain>
    </source>
</reference>
<dbReference type="STRING" id="525909.Afer_1283"/>
<organism evidence="1 2">
    <name type="scientific">Acidimicrobium ferrooxidans (strain DSM 10331 / JCM 15462 / NBRC 103882 / ICP)</name>
    <dbReference type="NCBI Taxonomy" id="525909"/>
    <lineage>
        <taxon>Bacteria</taxon>
        <taxon>Bacillati</taxon>
        <taxon>Actinomycetota</taxon>
        <taxon>Acidimicrobiia</taxon>
        <taxon>Acidimicrobiales</taxon>
        <taxon>Acidimicrobiaceae</taxon>
        <taxon>Acidimicrobium</taxon>
    </lineage>
</organism>
<gene>
    <name evidence="1" type="ordered locus">Afer_1283</name>
</gene>
<evidence type="ECO:0000313" key="1">
    <source>
        <dbReference type="EMBL" id="ACU54213.1"/>
    </source>
</evidence>
<dbReference type="EMBL" id="CP001631">
    <property type="protein sequence ID" value="ACU54213.1"/>
    <property type="molecule type" value="Genomic_DNA"/>
</dbReference>
<sequence length="103" mass="10018">MAILRTLSAEATLSQIAWSLARGAETTGQPPPQAVAVPGIGTVTVSWSGSLGRCGIATVTTHATLAAPRFGVLGPGAISLAERATVSGDAFVGGTIVGACGGT</sequence>
<proteinExistence type="predicted"/>
<evidence type="ECO:0000313" key="2">
    <source>
        <dbReference type="Proteomes" id="UP000000771"/>
    </source>
</evidence>
<dbReference type="HOGENOM" id="CLU_2257596_0_0_11"/>
<accession>C7LZQ5</accession>
<keyword evidence="2" id="KW-1185">Reference proteome</keyword>